<evidence type="ECO:0000313" key="1">
    <source>
        <dbReference type="EMBL" id="RZU38556.1"/>
    </source>
</evidence>
<proteinExistence type="predicted"/>
<reference evidence="1 2" key="1">
    <citation type="submission" date="2019-02" db="EMBL/GenBank/DDBJ databases">
        <title>Genomic Encyclopedia of Type Strains, Phase IV (KMG-IV): sequencing the most valuable type-strain genomes for metagenomic binning, comparative biology and taxonomic classification.</title>
        <authorList>
            <person name="Goeker M."/>
        </authorList>
    </citation>
    <scope>NUCLEOTIDE SEQUENCE [LARGE SCALE GENOMIC DNA]</scope>
    <source>
        <strain evidence="1 2">DSM 105135</strain>
    </source>
</reference>
<gene>
    <name evidence="1" type="ORF">EV700_2491</name>
</gene>
<dbReference type="SUPFAM" id="SSF48371">
    <property type="entry name" value="ARM repeat"/>
    <property type="match status" value="1"/>
</dbReference>
<keyword evidence="2" id="KW-1185">Reference proteome</keyword>
<comment type="caution">
    <text evidence="1">The sequence shown here is derived from an EMBL/GenBank/DDBJ whole genome shotgun (WGS) entry which is preliminary data.</text>
</comment>
<dbReference type="AlphaFoldDB" id="A0A4V2G3W1"/>
<dbReference type="InterPro" id="IPR049796">
    <property type="entry name" value="CdiI_Ct-like"/>
</dbReference>
<accession>A0A4V2G3W1</accession>
<dbReference type="Proteomes" id="UP000292423">
    <property type="component" value="Unassembled WGS sequence"/>
</dbReference>
<protein>
    <recommendedName>
        <fullName evidence="3">HEAT repeat protein</fullName>
    </recommendedName>
</protein>
<organism evidence="1 2">
    <name type="scientific">Fluviicoccus keumensis</name>
    <dbReference type="NCBI Taxonomy" id="1435465"/>
    <lineage>
        <taxon>Bacteria</taxon>
        <taxon>Pseudomonadati</taxon>
        <taxon>Pseudomonadota</taxon>
        <taxon>Gammaproteobacteria</taxon>
        <taxon>Moraxellales</taxon>
        <taxon>Moraxellaceae</taxon>
        <taxon>Fluviicoccus</taxon>
    </lineage>
</organism>
<name>A0A4V2G3W1_9GAMM</name>
<dbReference type="EMBL" id="SHKX01000013">
    <property type="protein sequence ID" value="RZU38556.1"/>
    <property type="molecule type" value="Genomic_DNA"/>
</dbReference>
<evidence type="ECO:0000313" key="2">
    <source>
        <dbReference type="Proteomes" id="UP000292423"/>
    </source>
</evidence>
<sequence length="124" mass="13162">MKGMIVMSMGPFHDGWTTDDVEAVIARREPHELLYVPIVASLNAADCPPGWAEGICVRLAAHADPQVRGNALMGFGHIARTCGALDMAVVGPLLAAGRMDPDPHVKAQADEACGDIRVFMGVEL</sequence>
<evidence type="ECO:0008006" key="3">
    <source>
        <dbReference type="Google" id="ProtNLM"/>
    </source>
</evidence>
<dbReference type="CDD" id="cd20694">
    <property type="entry name" value="CdiI_Ct-like"/>
    <property type="match status" value="1"/>
</dbReference>
<dbReference type="InterPro" id="IPR016024">
    <property type="entry name" value="ARM-type_fold"/>
</dbReference>